<evidence type="ECO:0000256" key="1">
    <source>
        <dbReference type="SAM" id="SignalP"/>
    </source>
</evidence>
<feature type="signal peptide" evidence="1">
    <location>
        <begin position="1"/>
        <end position="28"/>
    </location>
</feature>
<comment type="caution">
    <text evidence="3">The sequence shown here is derived from an EMBL/GenBank/DDBJ whole genome shotgun (WGS) entry which is preliminary data.</text>
</comment>
<dbReference type="Gene3D" id="3.10.620.30">
    <property type="match status" value="1"/>
</dbReference>
<name>A0ABW4YT59_9HYPH</name>
<feature type="chain" id="PRO_5047187554" evidence="1">
    <location>
        <begin position="29"/>
        <end position="382"/>
    </location>
</feature>
<dbReference type="SMART" id="SM00460">
    <property type="entry name" value="TGc"/>
    <property type="match status" value="1"/>
</dbReference>
<accession>A0ABW4YT59</accession>
<evidence type="ECO:0000313" key="4">
    <source>
        <dbReference type="Proteomes" id="UP001597299"/>
    </source>
</evidence>
<dbReference type="Pfam" id="PF01841">
    <property type="entry name" value="Transglut_core"/>
    <property type="match status" value="1"/>
</dbReference>
<dbReference type="EMBL" id="JBHUHD010000001">
    <property type="protein sequence ID" value="MFD2139302.1"/>
    <property type="molecule type" value="Genomic_DNA"/>
</dbReference>
<dbReference type="Pfam" id="PF10518">
    <property type="entry name" value="TAT_signal"/>
    <property type="match status" value="1"/>
</dbReference>
<keyword evidence="4" id="KW-1185">Reference proteome</keyword>
<dbReference type="InterPro" id="IPR002931">
    <property type="entry name" value="Transglutaminase-like"/>
</dbReference>
<dbReference type="InterPro" id="IPR006311">
    <property type="entry name" value="TAT_signal"/>
</dbReference>
<dbReference type="PANTHER" id="PTHR38339:SF1">
    <property type="entry name" value="TRANSGLUTAMINASE-LIKE DOMAIN-CONTAINING PROTEIN"/>
    <property type="match status" value="1"/>
</dbReference>
<gene>
    <name evidence="3" type="ORF">ACFSNC_02705</name>
</gene>
<dbReference type="InterPro" id="IPR038765">
    <property type="entry name" value="Papain-like_cys_pep_sf"/>
</dbReference>
<protein>
    <submittedName>
        <fullName evidence="3">Transglutaminase-like domain-containing protein</fullName>
    </submittedName>
</protein>
<dbReference type="SUPFAM" id="SSF54001">
    <property type="entry name" value="Cysteine proteinases"/>
    <property type="match status" value="1"/>
</dbReference>
<dbReference type="Proteomes" id="UP001597299">
    <property type="component" value="Unassembled WGS sequence"/>
</dbReference>
<feature type="domain" description="Transglutaminase-like" evidence="2">
    <location>
        <begin position="219"/>
        <end position="294"/>
    </location>
</feature>
<reference evidence="4" key="1">
    <citation type="journal article" date="2019" name="Int. J. Syst. Evol. Microbiol.">
        <title>The Global Catalogue of Microorganisms (GCM) 10K type strain sequencing project: providing services to taxonomists for standard genome sequencing and annotation.</title>
        <authorList>
            <consortium name="The Broad Institute Genomics Platform"/>
            <consortium name="The Broad Institute Genome Sequencing Center for Infectious Disease"/>
            <person name="Wu L."/>
            <person name="Ma J."/>
        </authorList>
    </citation>
    <scope>NUCLEOTIDE SEQUENCE [LARGE SCALE GENOMIC DNA]</scope>
    <source>
        <strain evidence="4">CCM 7435</strain>
    </source>
</reference>
<dbReference type="PROSITE" id="PS51318">
    <property type="entry name" value="TAT"/>
    <property type="match status" value="1"/>
</dbReference>
<keyword evidence="1" id="KW-0732">Signal</keyword>
<sequence>MTSRRDLLKAGAAFAAAAALPHSALAQAAATPAAAATFAPKPGNWRSFEVVTTLDVAPLEGKAGPAQKSPVQAWVPLPSYAAEDWFKPGESTWKTNARTAEVVQDPHYGAKLLHLTWAEGEDKPQVEITSTFATRDRATDLSTPGSAAPLSAQDRALFLKATDLIPTDGLVKQTSDKIVAGKTTDVEKARAIYEWVVENTYRNAATRGCGTGDIASLLASGNLGGKCADLNALFVGLSRAAGLPARDLYGIRVAPSAFGYKSLGANSPVISKAQHCRAEVWLEGFGWVGVDPADVRKVVLEEPPGKNAIDDAKVVAARKALFGAWEGNWLAYNDGHDIALPGSSGPKLGFLMYPQAEVASLRQDCLDPDAFKYTIKASEISA</sequence>
<dbReference type="RefSeq" id="WP_213353479.1">
    <property type="nucleotide sequence ID" value="NZ_JAHBGB010000036.1"/>
</dbReference>
<proteinExistence type="predicted"/>
<dbReference type="InterPro" id="IPR019546">
    <property type="entry name" value="TAT_signal_bac_arc"/>
</dbReference>
<evidence type="ECO:0000313" key="3">
    <source>
        <dbReference type="EMBL" id="MFD2139302.1"/>
    </source>
</evidence>
<organism evidence="3 4">
    <name type="scientific">Ancylobacter oerskovii</name>
    <dbReference type="NCBI Taxonomy" id="459519"/>
    <lineage>
        <taxon>Bacteria</taxon>
        <taxon>Pseudomonadati</taxon>
        <taxon>Pseudomonadota</taxon>
        <taxon>Alphaproteobacteria</taxon>
        <taxon>Hyphomicrobiales</taxon>
        <taxon>Xanthobacteraceae</taxon>
        <taxon>Ancylobacter</taxon>
    </lineage>
</organism>
<dbReference type="PANTHER" id="PTHR38339">
    <property type="entry name" value="TRANSGLUTAMINASE DOMAIN PROTEIN"/>
    <property type="match status" value="1"/>
</dbReference>
<evidence type="ECO:0000259" key="2">
    <source>
        <dbReference type="SMART" id="SM00460"/>
    </source>
</evidence>